<dbReference type="RefSeq" id="WP_255899201.1">
    <property type="nucleotide sequence ID" value="NZ_JAFMZO010000001.1"/>
</dbReference>
<organism evidence="2 3">
    <name type="scientific">Paradesertivirga mongoliensis</name>
    <dbReference type="NCBI Taxonomy" id="2100740"/>
    <lineage>
        <taxon>Bacteria</taxon>
        <taxon>Pseudomonadati</taxon>
        <taxon>Bacteroidota</taxon>
        <taxon>Sphingobacteriia</taxon>
        <taxon>Sphingobacteriales</taxon>
        <taxon>Sphingobacteriaceae</taxon>
        <taxon>Paradesertivirga</taxon>
    </lineage>
</organism>
<protein>
    <recommendedName>
        <fullName evidence="4">DUF2975 domain-containing protein</fullName>
    </recommendedName>
</protein>
<name>A0ABW4ZHJ0_9SPHI</name>
<evidence type="ECO:0000256" key="1">
    <source>
        <dbReference type="SAM" id="Phobius"/>
    </source>
</evidence>
<evidence type="ECO:0008006" key="4">
    <source>
        <dbReference type="Google" id="ProtNLM"/>
    </source>
</evidence>
<proteinExistence type="predicted"/>
<keyword evidence="1" id="KW-0812">Transmembrane</keyword>
<dbReference type="Proteomes" id="UP001597387">
    <property type="component" value="Unassembled WGS sequence"/>
</dbReference>
<accession>A0ABW4ZHJ0</accession>
<feature type="transmembrane region" description="Helical" evidence="1">
    <location>
        <begin position="12"/>
        <end position="34"/>
    </location>
</feature>
<keyword evidence="1" id="KW-0472">Membrane</keyword>
<evidence type="ECO:0000313" key="2">
    <source>
        <dbReference type="EMBL" id="MFD2161490.1"/>
    </source>
</evidence>
<comment type="caution">
    <text evidence="2">The sequence shown here is derived from an EMBL/GenBank/DDBJ whole genome shotgun (WGS) entry which is preliminary data.</text>
</comment>
<feature type="transmembrane region" description="Helical" evidence="1">
    <location>
        <begin position="54"/>
        <end position="73"/>
    </location>
</feature>
<keyword evidence="3" id="KW-1185">Reference proteome</keyword>
<reference evidence="3" key="1">
    <citation type="journal article" date="2019" name="Int. J. Syst. Evol. Microbiol.">
        <title>The Global Catalogue of Microorganisms (GCM) 10K type strain sequencing project: providing services to taxonomists for standard genome sequencing and annotation.</title>
        <authorList>
            <consortium name="The Broad Institute Genomics Platform"/>
            <consortium name="The Broad Institute Genome Sequencing Center for Infectious Disease"/>
            <person name="Wu L."/>
            <person name="Ma J."/>
        </authorList>
    </citation>
    <scope>NUCLEOTIDE SEQUENCE [LARGE SCALE GENOMIC DNA]</scope>
    <source>
        <strain evidence="3">KCTC 42217</strain>
    </source>
</reference>
<dbReference type="EMBL" id="JBHUHZ010000001">
    <property type="protein sequence ID" value="MFD2161490.1"/>
    <property type="molecule type" value="Genomic_DNA"/>
</dbReference>
<sequence>MNQSRQLSQTPAKFLMTMSIIFFAMLAAQILFALVVSYLNSNRDMEAQASDRPFLYVVPIMAVVCFILSKVMFDQILKQAKLKEALNEKAMVYQAAFLTRLALLEGASLFGIVTYFLTGNIFLLSVSALVILYFLTLRPTKERVSSNLALDYHQQKQFDNADEIMQ</sequence>
<gene>
    <name evidence="2" type="ORF">ACFSJU_03745</name>
</gene>
<keyword evidence="1" id="KW-1133">Transmembrane helix</keyword>
<evidence type="ECO:0000313" key="3">
    <source>
        <dbReference type="Proteomes" id="UP001597387"/>
    </source>
</evidence>
<feature type="transmembrane region" description="Helical" evidence="1">
    <location>
        <begin position="109"/>
        <end position="135"/>
    </location>
</feature>